<dbReference type="RefSeq" id="XP_018265194.1">
    <property type="nucleotide sequence ID" value="XM_018404913.1"/>
</dbReference>
<dbReference type="VEuPathDB" id="FungiDB:I303_01554"/>
<evidence type="ECO:0000259" key="1">
    <source>
        <dbReference type="PROSITE" id="PS50181"/>
    </source>
</evidence>
<gene>
    <name evidence="2" type="ORF">I303_01554</name>
    <name evidence="3" type="ORF">I303_102306</name>
</gene>
<dbReference type="KEGG" id="kdj:28965253"/>
<evidence type="ECO:0000313" key="4">
    <source>
        <dbReference type="Proteomes" id="UP000078595"/>
    </source>
</evidence>
<dbReference type="Proteomes" id="UP000078595">
    <property type="component" value="Chromosome 2"/>
</dbReference>
<reference evidence="3" key="2">
    <citation type="submission" date="2013-07" db="EMBL/GenBank/DDBJ databases">
        <authorList>
            <consortium name="The Broad Institute Genome Sequencing Platform"/>
            <person name="Cuomo C."/>
            <person name="Litvintseva A."/>
            <person name="Chen Y."/>
            <person name="Heitman J."/>
            <person name="Sun S."/>
            <person name="Springer D."/>
            <person name="Dromer F."/>
            <person name="Young S.K."/>
            <person name="Zeng Q."/>
            <person name="Gargeya S."/>
            <person name="Fitzgerald M."/>
            <person name="Abouelleil A."/>
            <person name="Alvarado L."/>
            <person name="Berlin A.M."/>
            <person name="Chapman S.B."/>
            <person name="Dewar J."/>
            <person name="Goldberg J."/>
            <person name="Griggs A."/>
            <person name="Gujja S."/>
            <person name="Hansen M."/>
            <person name="Howarth C."/>
            <person name="Imamovic A."/>
            <person name="Larimer J."/>
            <person name="McCowan C."/>
            <person name="Murphy C."/>
            <person name="Pearson M."/>
            <person name="Priest M."/>
            <person name="Roberts A."/>
            <person name="Saif S."/>
            <person name="Shea T."/>
            <person name="Sykes S."/>
            <person name="Wortman J."/>
            <person name="Nusbaum C."/>
            <person name="Birren B."/>
        </authorList>
    </citation>
    <scope>NUCLEOTIDE SEQUENCE</scope>
    <source>
        <strain evidence="3">CBS 10117</strain>
    </source>
</reference>
<name>A0A1A6ABB8_9TREE</name>
<dbReference type="InterPro" id="IPR001810">
    <property type="entry name" value="F-box_dom"/>
</dbReference>
<evidence type="ECO:0000313" key="2">
    <source>
        <dbReference type="EMBL" id="OBR87352.1"/>
    </source>
</evidence>
<reference evidence="3" key="3">
    <citation type="submission" date="2024-02" db="EMBL/GenBank/DDBJ databases">
        <title>Comparative genomics of Cryptococcus and Kwoniella reveals pathogenesis evolution and contrasting modes of karyotype evolution via chromosome fusion or intercentromeric recombination.</title>
        <authorList>
            <person name="Coelho M.A."/>
            <person name="David-Palma M."/>
            <person name="Shea T."/>
            <person name="Bowers K."/>
            <person name="McGinley-Smith S."/>
            <person name="Mohammad A.W."/>
            <person name="Gnirke A."/>
            <person name="Yurkov A.M."/>
            <person name="Nowrousian M."/>
            <person name="Sun S."/>
            <person name="Cuomo C.A."/>
            <person name="Heitman J."/>
        </authorList>
    </citation>
    <scope>NUCLEOTIDE SEQUENCE</scope>
    <source>
        <strain evidence="3">CBS 10117</strain>
    </source>
</reference>
<reference evidence="2" key="1">
    <citation type="submission" date="2013-07" db="EMBL/GenBank/DDBJ databases">
        <title>The Genome Sequence of Cryptococcus dejecticola CBS10117.</title>
        <authorList>
            <consortium name="The Broad Institute Genome Sequencing Platform"/>
            <person name="Cuomo C."/>
            <person name="Litvintseva A."/>
            <person name="Chen Y."/>
            <person name="Heitman J."/>
            <person name="Sun S."/>
            <person name="Springer D."/>
            <person name="Dromer F."/>
            <person name="Young S.K."/>
            <person name="Zeng Q."/>
            <person name="Gargeya S."/>
            <person name="Fitzgerald M."/>
            <person name="Abouelleil A."/>
            <person name="Alvarado L."/>
            <person name="Berlin A.M."/>
            <person name="Chapman S.B."/>
            <person name="Dewar J."/>
            <person name="Goldberg J."/>
            <person name="Griggs A."/>
            <person name="Gujja S."/>
            <person name="Hansen M."/>
            <person name="Howarth C."/>
            <person name="Imamovic A."/>
            <person name="Larimer J."/>
            <person name="McCowan C."/>
            <person name="Murphy C."/>
            <person name="Pearson M."/>
            <person name="Priest M."/>
            <person name="Roberts A."/>
            <person name="Saif S."/>
            <person name="Shea T."/>
            <person name="Sykes S."/>
            <person name="Wortman J."/>
            <person name="Nusbaum C."/>
            <person name="Birren B."/>
        </authorList>
    </citation>
    <scope>NUCLEOTIDE SEQUENCE [LARGE SCALE GENOMIC DNA]</scope>
    <source>
        <strain evidence="2">CBS 10117</strain>
    </source>
</reference>
<dbReference type="PROSITE" id="PS50181">
    <property type="entry name" value="FBOX"/>
    <property type="match status" value="1"/>
</dbReference>
<organism evidence="2">
    <name type="scientific">Kwoniella dejecticola CBS 10117</name>
    <dbReference type="NCBI Taxonomy" id="1296121"/>
    <lineage>
        <taxon>Eukaryota</taxon>
        <taxon>Fungi</taxon>
        <taxon>Dikarya</taxon>
        <taxon>Basidiomycota</taxon>
        <taxon>Agaricomycotina</taxon>
        <taxon>Tremellomycetes</taxon>
        <taxon>Tremellales</taxon>
        <taxon>Cryptococcaceae</taxon>
        <taxon>Kwoniella</taxon>
    </lineage>
</organism>
<dbReference type="Pfam" id="PF00646">
    <property type="entry name" value="F-box"/>
    <property type="match status" value="1"/>
</dbReference>
<protein>
    <recommendedName>
        <fullName evidence="1">F-box domain-containing protein</fullName>
    </recommendedName>
</protein>
<dbReference type="AlphaFoldDB" id="A0A1A6ABB8"/>
<feature type="domain" description="F-box" evidence="1">
    <location>
        <begin position="2"/>
        <end position="47"/>
    </location>
</feature>
<proteinExistence type="predicted"/>
<evidence type="ECO:0000313" key="3">
    <source>
        <dbReference type="EMBL" id="WWC59744.1"/>
    </source>
</evidence>
<sequence>MSTRLTDLPNDLILCILDLLATEDLVQLVRCSRLVHRVFAPALYKKATLPRSSRTSQDLLYGLDLDPHTCPVKAGTRGRLTKAELLGVIRDLKVEATEYPLKIAEALENHLLTDNALNPSMDSSFPPTYRSAIPISPGRSTGTSPFSSLTTLSLGASFLNPIYGNYDRPIELDLDIQRMFRALGQALKPVHLCLYLSSHMSISHENLYGETFVDVNLQPDRFLGVLIDFIAQMPLKTLTTHGFFLYPYLISTHSNSTSHSNLDSESELKTAVHSSLKKVRAFLPACQCRKAQRGRRGLCSCRHNLEIILSTLFDTQILQVHDAIKNCTVELVGSVLPTGLGLHLDREGVTLTLGDLSWRRRAWRKDDEGYVVMLSKWMKENLVGHAIEEADSCICCHKK</sequence>
<dbReference type="EMBL" id="CP144531">
    <property type="protein sequence ID" value="WWC59744.1"/>
    <property type="molecule type" value="Genomic_DNA"/>
</dbReference>
<accession>A0A1A6ABB8</accession>
<dbReference type="GeneID" id="28965253"/>
<keyword evidence="4" id="KW-1185">Reference proteome</keyword>
<dbReference type="EMBL" id="KI894028">
    <property type="protein sequence ID" value="OBR87352.1"/>
    <property type="molecule type" value="Genomic_DNA"/>
</dbReference>